<accession>A0A507DQL1</accession>
<keyword evidence="2" id="KW-1185">Reference proteome</keyword>
<proteinExistence type="predicted"/>
<dbReference type="Proteomes" id="UP000317494">
    <property type="component" value="Unassembled WGS sequence"/>
</dbReference>
<gene>
    <name evidence="1" type="ORF">SeMB42_g00745</name>
</gene>
<evidence type="ECO:0000313" key="1">
    <source>
        <dbReference type="EMBL" id="TPX53487.1"/>
    </source>
</evidence>
<sequence>METCLANFPPFYTSEDGSTSRVPEHALRPRDKRLSIIPSIADYHAQLKFTAGIRESKKLSGYNSVPASVMDSESIALGQGSPVFHICHVIFSASTGDIIDNTLPLMPMGLWIFMITLYPILSDRVLP</sequence>
<evidence type="ECO:0000313" key="2">
    <source>
        <dbReference type="Proteomes" id="UP000317494"/>
    </source>
</evidence>
<dbReference type="EMBL" id="QEAN01000016">
    <property type="protein sequence ID" value="TPX53487.1"/>
    <property type="molecule type" value="Genomic_DNA"/>
</dbReference>
<name>A0A507DQL1_9FUNG</name>
<dbReference type="AlphaFoldDB" id="A0A507DQL1"/>
<organism evidence="1 2">
    <name type="scientific">Synchytrium endobioticum</name>
    <dbReference type="NCBI Taxonomy" id="286115"/>
    <lineage>
        <taxon>Eukaryota</taxon>
        <taxon>Fungi</taxon>
        <taxon>Fungi incertae sedis</taxon>
        <taxon>Chytridiomycota</taxon>
        <taxon>Chytridiomycota incertae sedis</taxon>
        <taxon>Chytridiomycetes</taxon>
        <taxon>Synchytriales</taxon>
        <taxon>Synchytriaceae</taxon>
        <taxon>Synchytrium</taxon>
    </lineage>
</organism>
<reference evidence="1 2" key="1">
    <citation type="journal article" date="2019" name="Sci. Rep.">
        <title>Comparative genomics of chytrid fungi reveal insights into the obligate biotrophic and pathogenic lifestyle of Synchytrium endobioticum.</title>
        <authorList>
            <person name="van de Vossenberg B.T.L.H."/>
            <person name="Warris S."/>
            <person name="Nguyen H.D.T."/>
            <person name="van Gent-Pelzer M.P.E."/>
            <person name="Joly D.L."/>
            <person name="van de Geest H.C."/>
            <person name="Bonants P.J.M."/>
            <person name="Smith D.S."/>
            <person name="Levesque C.A."/>
            <person name="van der Lee T.A.J."/>
        </authorList>
    </citation>
    <scope>NUCLEOTIDE SEQUENCE [LARGE SCALE GENOMIC DNA]</scope>
    <source>
        <strain evidence="1 2">MB42</strain>
    </source>
</reference>
<comment type="caution">
    <text evidence="1">The sequence shown here is derived from an EMBL/GenBank/DDBJ whole genome shotgun (WGS) entry which is preliminary data.</text>
</comment>
<dbReference type="VEuPathDB" id="FungiDB:SeMB42_g00745"/>
<protein>
    <submittedName>
        <fullName evidence="1">Uncharacterized protein</fullName>
    </submittedName>
</protein>